<dbReference type="Proteomes" id="UP000198802">
    <property type="component" value="Unassembled WGS sequence"/>
</dbReference>
<evidence type="ECO:0000259" key="7">
    <source>
        <dbReference type="Pfam" id="PF02776"/>
    </source>
</evidence>
<dbReference type="InterPro" id="IPR045229">
    <property type="entry name" value="TPP_enz"/>
</dbReference>
<dbReference type="AlphaFoldDB" id="A0A0S4QUY5"/>
<evidence type="ECO:0000259" key="5">
    <source>
        <dbReference type="Pfam" id="PF00205"/>
    </source>
</evidence>
<dbReference type="EMBL" id="FAOZ01000026">
    <property type="protein sequence ID" value="CUU59299.1"/>
    <property type="molecule type" value="Genomic_DNA"/>
</dbReference>
<dbReference type="RefSeq" id="WP_091283272.1">
    <property type="nucleotide sequence ID" value="NZ_FAOZ01000026.1"/>
</dbReference>
<dbReference type="InterPro" id="IPR029061">
    <property type="entry name" value="THDP-binding"/>
</dbReference>
<keyword evidence="3 4" id="KW-0786">Thiamine pyrophosphate</keyword>
<dbReference type="Pfam" id="PF00205">
    <property type="entry name" value="TPP_enzyme_M"/>
    <property type="match status" value="1"/>
</dbReference>
<dbReference type="GO" id="GO:0050660">
    <property type="term" value="F:flavin adenine dinucleotide binding"/>
    <property type="evidence" value="ECO:0007669"/>
    <property type="project" value="TreeGrafter"/>
</dbReference>
<dbReference type="CDD" id="cd02004">
    <property type="entry name" value="TPP_BZL_OCoD_HPCL"/>
    <property type="match status" value="1"/>
</dbReference>
<dbReference type="GO" id="GO:0009099">
    <property type="term" value="P:L-valine biosynthetic process"/>
    <property type="evidence" value="ECO:0007669"/>
    <property type="project" value="TreeGrafter"/>
</dbReference>
<dbReference type="GO" id="GO:0009097">
    <property type="term" value="P:isoleucine biosynthetic process"/>
    <property type="evidence" value="ECO:0007669"/>
    <property type="project" value="TreeGrafter"/>
</dbReference>
<dbReference type="PANTHER" id="PTHR18968">
    <property type="entry name" value="THIAMINE PYROPHOSPHATE ENZYMES"/>
    <property type="match status" value="1"/>
</dbReference>
<dbReference type="GO" id="GO:0030976">
    <property type="term" value="F:thiamine pyrophosphate binding"/>
    <property type="evidence" value="ECO:0007669"/>
    <property type="project" value="InterPro"/>
</dbReference>
<accession>A0A0S4QUY5</accession>
<sequence length="572" mass="59747">MGKQVDGGELVARTLRSFGVEVAFGLHGGHLNSLLLGFARNGIRVVDTRHETVAVNAADGFARTTGRLGVAFATAAAGFSNALGGLAVAYADRSPVLVLTSSPPLRDAEMNAAQGFINQVAVAAPMARWAHRVTVVEEIPRLVGFAIRKALAGAPGPVVVDIPIDVLFTPVDEDTVHWGGGPKLAAPPAPAPAAVADALRVLRAARRPAIIVGGGARQAGDRLVAFAERSGIPVFSQTGSYGVIPPGHPLSGGGAGSLAMVAHTGLEPPDALLLLGARTGAFSLARSGRIIPDDATIVHVDADAAEIGRILPAEVGITADAGETLAAFLADEQPWPDRGGWARAVTALHRHPRPHAGAETETAGRLHPYHAARELVRALPPGTDLIADGGEVIQWLSDVLHDGDLRSASGFGGYLAHLGIGFGFAIGRRIADQSRRPVLVTGDGAFGFHASEIDTMVRHHLPVVIVVFTNEVWGSSIHGQQLHYGDEAVVASRLADTDYDQVAVGYGGHGERVRRIDDLAPAIRRAFAVDGPTVINVAVADVMHPVAPMVIDVSDDPDVIVIPYYDNLVKRK</sequence>
<dbReference type="CDD" id="cd07035">
    <property type="entry name" value="TPP_PYR_POX_like"/>
    <property type="match status" value="1"/>
</dbReference>
<evidence type="ECO:0000256" key="3">
    <source>
        <dbReference type="ARBA" id="ARBA00023052"/>
    </source>
</evidence>
<feature type="domain" description="Thiamine pyrophosphate enzyme TPP-binding" evidence="6">
    <location>
        <begin position="395"/>
        <end position="537"/>
    </location>
</feature>
<gene>
    <name evidence="8" type="ORF">Ga0074812_12676</name>
</gene>
<organism evidence="8 9">
    <name type="scientific">Parafrankia irregularis</name>
    <dbReference type="NCBI Taxonomy" id="795642"/>
    <lineage>
        <taxon>Bacteria</taxon>
        <taxon>Bacillati</taxon>
        <taxon>Actinomycetota</taxon>
        <taxon>Actinomycetes</taxon>
        <taxon>Frankiales</taxon>
        <taxon>Frankiaceae</taxon>
        <taxon>Parafrankia</taxon>
    </lineage>
</organism>
<name>A0A0S4QUY5_9ACTN</name>
<dbReference type="Gene3D" id="3.40.50.1220">
    <property type="entry name" value="TPP-binding domain"/>
    <property type="match status" value="1"/>
</dbReference>
<evidence type="ECO:0000313" key="8">
    <source>
        <dbReference type="EMBL" id="CUU59299.1"/>
    </source>
</evidence>
<dbReference type="Pfam" id="PF02776">
    <property type="entry name" value="TPP_enzyme_N"/>
    <property type="match status" value="1"/>
</dbReference>
<dbReference type="InterPro" id="IPR012000">
    <property type="entry name" value="Thiamin_PyroP_enz_cen_dom"/>
</dbReference>
<dbReference type="PANTHER" id="PTHR18968:SF166">
    <property type="entry name" value="2-HYDROXYACYL-COA LYASE 2"/>
    <property type="match status" value="1"/>
</dbReference>
<dbReference type="Gene3D" id="3.40.50.970">
    <property type="match status" value="2"/>
</dbReference>
<feature type="domain" description="Thiamine pyrophosphate enzyme N-terminal TPP-binding" evidence="7">
    <location>
        <begin position="6"/>
        <end position="121"/>
    </location>
</feature>
<comment type="cofactor">
    <cofactor evidence="1">
        <name>thiamine diphosphate</name>
        <dbReference type="ChEBI" id="CHEBI:58937"/>
    </cofactor>
</comment>
<dbReference type="SUPFAM" id="SSF52518">
    <property type="entry name" value="Thiamin diphosphate-binding fold (THDP-binding)"/>
    <property type="match status" value="2"/>
</dbReference>
<proteinExistence type="inferred from homology"/>
<dbReference type="InterPro" id="IPR011766">
    <property type="entry name" value="TPP_enzyme_TPP-bd"/>
</dbReference>
<evidence type="ECO:0000259" key="6">
    <source>
        <dbReference type="Pfam" id="PF02775"/>
    </source>
</evidence>
<evidence type="ECO:0000313" key="9">
    <source>
        <dbReference type="Proteomes" id="UP000198802"/>
    </source>
</evidence>
<evidence type="ECO:0000256" key="2">
    <source>
        <dbReference type="ARBA" id="ARBA00007812"/>
    </source>
</evidence>
<dbReference type="Pfam" id="PF02775">
    <property type="entry name" value="TPP_enzyme_C"/>
    <property type="match status" value="1"/>
</dbReference>
<comment type="similarity">
    <text evidence="2 4">Belongs to the TPP enzyme family.</text>
</comment>
<dbReference type="GO" id="GO:0000287">
    <property type="term" value="F:magnesium ion binding"/>
    <property type="evidence" value="ECO:0007669"/>
    <property type="project" value="InterPro"/>
</dbReference>
<reference evidence="9" key="1">
    <citation type="submission" date="2015-11" db="EMBL/GenBank/DDBJ databases">
        <authorList>
            <person name="Varghese N."/>
        </authorList>
    </citation>
    <scope>NUCLEOTIDE SEQUENCE [LARGE SCALE GENOMIC DNA]</scope>
    <source>
        <strain evidence="9">DSM 45899</strain>
    </source>
</reference>
<evidence type="ECO:0000256" key="4">
    <source>
        <dbReference type="RuleBase" id="RU362132"/>
    </source>
</evidence>
<dbReference type="GO" id="GO:0003984">
    <property type="term" value="F:acetolactate synthase activity"/>
    <property type="evidence" value="ECO:0007669"/>
    <property type="project" value="TreeGrafter"/>
</dbReference>
<dbReference type="SUPFAM" id="SSF52467">
    <property type="entry name" value="DHS-like NAD/FAD-binding domain"/>
    <property type="match status" value="1"/>
</dbReference>
<dbReference type="GO" id="GO:0005948">
    <property type="term" value="C:acetolactate synthase complex"/>
    <property type="evidence" value="ECO:0007669"/>
    <property type="project" value="TreeGrafter"/>
</dbReference>
<keyword evidence="9" id="KW-1185">Reference proteome</keyword>
<feature type="domain" description="Thiamine pyrophosphate enzyme central" evidence="5">
    <location>
        <begin position="195"/>
        <end position="327"/>
    </location>
</feature>
<dbReference type="InterPro" id="IPR029035">
    <property type="entry name" value="DHS-like_NAD/FAD-binding_dom"/>
</dbReference>
<dbReference type="InterPro" id="IPR012001">
    <property type="entry name" value="Thiamin_PyroP_enz_TPP-bd_dom"/>
</dbReference>
<protein>
    <submittedName>
        <fullName evidence="8">Acetolactate synthase-1/2/3 large subunit</fullName>
    </submittedName>
</protein>
<evidence type="ECO:0000256" key="1">
    <source>
        <dbReference type="ARBA" id="ARBA00001964"/>
    </source>
</evidence>